<proteinExistence type="predicted"/>
<protein>
    <submittedName>
        <fullName evidence="1">Uncharacterized protein</fullName>
    </submittedName>
</protein>
<dbReference type="RefSeq" id="WP_127760760.1">
    <property type="nucleotide sequence ID" value="NZ_CP026095.1"/>
</dbReference>
<evidence type="ECO:0000313" key="1">
    <source>
        <dbReference type="EMBL" id="AZV43619.1"/>
    </source>
</evidence>
<gene>
    <name evidence="1" type="ORF">BAOM_3010</name>
</gene>
<dbReference type="KEGG" id="pasa:BAOM_3010"/>
<organism evidence="1 2">
    <name type="scientific">Peribacillus asahii</name>
    <dbReference type="NCBI Taxonomy" id="228899"/>
    <lineage>
        <taxon>Bacteria</taxon>
        <taxon>Bacillati</taxon>
        <taxon>Bacillota</taxon>
        <taxon>Bacilli</taxon>
        <taxon>Bacillales</taxon>
        <taxon>Bacillaceae</taxon>
        <taxon>Peribacillus</taxon>
    </lineage>
</organism>
<dbReference type="OrthoDB" id="9972287at2"/>
<accession>A0A3Q9RP41</accession>
<evidence type="ECO:0000313" key="2">
    <source>
        <dbReference type="Proteomes" id="UP000283095"/>
    </source>
</evidence>
<sequence length="147" mass="17364">MTIVESEMRKERLLYILKNSLTWSSSIINSFDDASLNHIYQLLLDQQKLYKVKLSENSVFSLRLTLPSKLAKEHGVTYGDRFNIKFNVDKKEVYLDFVHNGKCKIDKNRLIVMPYSLVERNVLKRNDDTLLYYKDGRITIKSFSFMQ</sequence>
<dbReference type="Proteomes" id="UP000283095">
    <property type="component" value="Chromosome"/>
</dbReference>
<name>A0A3Q9RP41_9BACI</name>
<dbReference type="AlphaFoldDB" id="A0A3Q9RP41"/>
<dbReference type="EMBL" id="CP026095">
    <property type="protein sequence ID" value="AZV43619.1"/>
    <property type="molecule type" value="Genomic_DNA"/>
</dbReference>
<reference evidence="1 2" key="1">
    <citation type="submission" date="2018-01" db="EMBL/GenBank/DDBJ databases">
        <title>Bacillus asahii Genome sequencing and assembly.</title>
        <authorList>
            <person name="Jiang H."/>
            <person name="Feng Y."/>
            <person name="Zhao F."/>
            <person name="Lin X."/>
        </authorList>
    </citation>
    <scope>NUCLEOTIDE SEQUENCE [LARGE SCALE GENOMIC DNA]</scope>
    <source>
        <strain evidence="1 2">OM18</strain>
    </source>
</reference>